<keyword evidence="10 11" id="KW-0472">Membrane</keyword>
<evidence type="ECO:0000256" key="3">
    <source>
        <dbReference type="ARBA" id="ARBA00012438"/>
    </source>
</evidence>
<dbReference type="Gene3D" id="3.30.565.10">
    <property type="entry name" value="Histidine kinase-like ATPase, C-terminal domain"/>
    <property type="match status" value="1"/>
</dbReference>
<proteinExistence type="predicted"/>
<evidence type="ECO:0000256" key="5">
    <source>
        <dbReference type="ARBA" id="ARBA00022679"/>
    </source>
</evidence>
<evidence type="ECO:0000256" key="9">
    <source>
        <dbReference type="ARBA" id="ARBA00023012"/>
    </source>
</evidence>
<dbReference type="SMART" id="SM00388">
    <property type="entry name" value="HisKA"/>
    <property type="match status" value="1"/>
</dbReference>
<dbReference type="Pfam" id="PF02518">
    <property type="entry name" value="HATPase_c"/>
    <property type="match status" value="1"/>
</dbReference>
<dbReference type="Proteomes" id="UP001254257">
    <property type="component" value="Unassembled WGS sequence"/>
</dbReference>
<dbReference type="InterPro" id="IPR050428">
    <property type="entry name" value="TCS_sensor_his_kinase"/>
</dbReference>
<keyword evidence="7 14" id="KW-0418">Kinase</keyword>
<evidence type="ECO:0000256" key="10">
    <source>
        <dbReference type="ARBA" id="ARBA00023136"/>
    </source>
</evidence>
<comment type="subcellular location">
    <subcellularLocation>
        <location evidence="2">Membrane</location>
        <topology evidence="2">Multi-pass membrane protein</topology>
    </subcellularLocation>
</comment>
<reference evidence="14 15" key="1">
    <citation type="submission" date="2023-09" db="EMBL/GenBank/DDBJ databases">
        <title>Whole genome shotgun sequencing (WGS) of Bosea sp. ZW T0_25, isolated from stored onions (Allium cepa).</title>
        <authorList>
            <person name="Stoll D.A."/>
            <person name="Huch M."/>
        </authorList>
    </citation>
    <scope>NUCLEOTIDE SEQUENCE [LARGE SCALE GENOMIC DNA]</scope>
    <source>
        <strain evidence="14 15">ZW T0_25</strain>
    </source>
</reference>
<dbReference type="InterPro" id="IPR003661">
    <property type="entry name" value="HisK_dim/P_dom"/>
</dbReference>
<dbReference type="InterPro" id="IPR003660">
    <property type="entry name" value="HAMP_dom"/>
</dbReference>
<dbReference type="PANTHER" id="PTHR45436:SF15">
    <property type="entry name" value="SENSOR HISTIDINE KINASE CUSS"/>
    <property type="match status" value="1"/>
</dbReference>
<dbReference type="Gene3D" id="1.10.287.130">
    <property type="match status" value="1"/>
</dbReference>
<sequence length="461" mass="49604">MRPGRSLLSKIFLLQAAVLCLAALAMPVAIDAMLQRRASFFEGKVLTDRARLVAEGLTATADGGLALAPGRYSREGESGEFGYAVVDATGRTLVTSSAFAGRLLGGLGRGEEPAFSSPAAGGRQYRAVSFPVTVEDRPYWVNLGWNLSQEDVIHDDLLHNFLWSALAVAVPLLLLLLALNALIVKRFFRPVLDVSRRVAALDPARSDARLATADLPAEVLPLAEAFNVALTRVEQSYKVQKEFTADAAHELRTPLAVLDARLQTLPASEERTALLADARLMARIVNQLLDMATLEQENRAAGETDLLDVSRSVVGDLAIEAIRKGQSLGLVEPEGLSSLRVQAHEQDVWHMLRNLVENAIRHTPVGTTIDVVLGKDGSLTVQDDGPGIPEELHEHIFKRFWRRRRSGGSGAGLGMAIVQRVAQSNGGSITLRSAEGQGTAFIIRLPLAQGAEAAAGLSRSR</sequence>
<dbReference type="InterPro" id="IPR003594">
    <property type="entry name" value="HATPase_dom"/>
</dbReference>
<dbReference type="GO" id="GO:0016301">
    <property type="term" value="F:kinase activity"/>
    <property type="evidence" value="ECO:0007669"/>
    <property type="project" value="UniProtKB-KW"/>
</dbReference>
<dbReference type="InterPro" id="IPR005467">
    <property type="entry name" value="His_kinase_dom"/>
</dbReference>
<dbReference type="RefSeq" id="WP_316018775.1">
    <property type="nucleotide sequence ID" value="NZ_JAWDID010000018.1"/>
</dbReference>
<dbReference type="PANTHER" id="PTHR45436">
    <property type="entry name" value="SENSOR HISTIDINE KINASE YKOH"/>
    <property type="match status" value="1"/>
</dbReference>
<evidence type="ECO:0000256" key="7">
    <source>
        <dbReference type="ARBA" id="ARBA00022777"/>
    </source>
</evidence>
<dbReference type="PROSITE" id="PS50885">
    <property type="entry name" value="HAMP"/>
    <property type="match status" value="1"/>
</dbReference>
<evidence type="ECO:0000256" key="4">
    <source>
        <dbReference type="ARBA" id="ARBA00022553"/>
    </source>
</evidence>
<dbReference type="InterPro" id="IPR004358">
    <property type="entry name" value="Sig_transdc_His_kin-like_C"/>
</dbReference>
<dbReference type="EMBL" id="JAWDID010000018">
    <property type="protein sequence ID" value="MDU0340933.1"/>
    <property type="molecule type" value="Genomic_DNA"/>
</dbReference>
<feature type="transmembrane region" description="Helical" evidence="11">
    <location>
        <begin position="161"/>
        <end position="183"/>
    </location>
</feature>
<dbReference type="CDD" id="cd00082">
    <property type="entry name" value="HisKA"/>
    <property type="match status" value="1"/>
</dbReference>
<keyword evidence="9" id="KW-0902">Two-component regulatory system</keyword>
<dbReference type="EC" id="2.7.13.3" evidence="3"/>
<evidence type="ECO:0000256" key="11">
    <source>
        <dbReference type="SAM" id="Phobius"/>
    </source>
</evidence>
<keyword evidence="15" id="KW-1185">Reference proteome</keyword>
<gene>
    <name evidence="14" type="ORF">RKE40_13615</name>
</gene>
<dbReference type="SMART" id="SM00387">
    <property type="entry name" value="HATPase_c"/>
    <property type="match status" value="1"/>
</dbReference>
<accession>A0ABU3S810</accession>
<dbReference type="SUPFAM" id="SSF47384">
    <property type="entry name" value="Homodimeric domain of signal transducing histidine kinase"/>
    <property type="match status" value="1"/>
</dbReference>
<dbReference type="SUPFAM" id="SSF55874">
    <property type="entry name" value="ATPase domain of HSP90 chaperone/DNA topoisomerase II/histidine kinase"/>
    <property type="match status" value="1"/>
</dbReference>
<feature type="domain" description="HAMP" evidence="13">
    <location>
        <begin position="185"/>
        <end position="238"/>
    </location>
</feature>
<keyword evidence="5" id="KW-0808">Transferase</keyword>
<dbReference type="PRINTS" id="PR00344">
    <property type="entry name" value="BCTRLSENSOR"/>
</dbReference>
<dbReference type="Pfam" id="PF00512">
    <property type="entry name" value="HisKA"/>
    <property type="match status" value="1"/>
</dbReference>
<evidence type="ECO:0000259" key="13">
    <source>
        <dbReference type="PROSITE" id="PS50885"/>
    </source>
</evidence>
<keyword evidence="4" id="KW-0597">Phosphoprotein</keyword>
<comment type="catalytic activity">
    <reaction evidence="1">
        <text>ATP + protein L-histidine = ADP + protein N-phospho-L-histidine.</text>
        <dbReference type="EC" id="2.7.13.3"/>
    </reaction>
</comment>
<dbReference type="InterPro" id="IPR036097">
    <property type="entry name" value="HisK_dim/P_sf"/>
</dbReference>
<dbReference type="PROSITE" id="PS50109">
    <property type="entry name" value="HIS_KIN"/>
    <property type="match status" value="1"/>
</dbReference>
<keyword evidence="8 11" id="KW-1133">Transmembrane helix</keyword>
<evidence type="ECO:0000256" key="1">
    <source>
        <dbReference type="ARBA" id="ARBA00000085"/>
    </source>
</evidence>
<evidence type="ECO:0000256" key="2">
    <source>
        <dbReference type="ARBA" id="ARBA00004141"/>
    </source>
</evidence>
<evidence type="ECO:0000256" key="6">
    <source>
        <dbReference type="ARBA" id="ARBA00022692"/>
    </source>
</evidence>
<comment type="caution">
    <text evidence="14">The sequence shown here is derived from an EMBL/GenBank/DDBJ whole genome shotgun (WGS) entry which is preliminary data.</text>
</comment>
<dbReference type="InterPro" id="IPR036890">
    <property type="entry name" value="HATPase_C_sf"/>
</dbReference>
<organism evidence="14 15">
    <name type="scientific">Bosea rubneri</name>
    <dbReference type="NCBI Taxonomy" id="3075434"/>
    <lineage>
        <taxon>Bacteria</taxon>
        <taxon>Pseudomonadati</taxon>
        <taxon>Pseudomonadota</taxon>
        <taxon>Alphaproteobacteria</taxon>
        <taxon>Hyphomicrobiales</taxon>
        <taxon>Boseaceae</taxon>
        <taxon>Bosea</taxon>
    </lineage>
</organism>
<evidence type="ECO:0000259" key="12">
    <source>
        <dbReference type="PROSITE" id="PS50109"/>
    </source>
</evidence>
<dbReference type="CDD" id="cd00075">
    <property type="entry name" value="HATPase"/>
    <property type="match status" value="1"/>
</dbReference>
<name>A0ABU3S810_9HYPH</name>
<keyword evidence="6 11" id="KW-0812">Transmembrane</keyword>
<evidence type="ECO:0000256" key="8">
    <source>
        <dbReference type="ARBA" id="ARBA00022989"/>
    </source>
</evidence>
<feature type="domain" description="Histidine kinase" evidence="12">
    <location>
        <begin position="246"/>
        <end position="449"/>
    </location>
</feature>
<evidence type="ECO:0000313" key="14">
    <source>
        <dbReference type="EMBL" id="MDU0340933.1"/>
    </source>
</evidence>
<evidence type="ECO:0000313" key="15">
    <source>
        <dbReference type="Proteomes" id="UP001254257"/>
    </source>
</evidence>
<protein>
    <recommendedName>
        <fullName evidence="3">histidine kinase</fullName>
        <ecNumber evidence="3">2.7.13.3</ecNumber>
    </recommendedName>
</protein>